<dbReference type="EMBL" id="JAANHS010000002">
    <property type="protein sequence ID" value="NHB75702.1"/>
    <property type="molecule type" value="Genomic_DNA"/>
</dbReference>
<dbReference type="SUPFAM" id="SSF46894">
    <property type="entry name" value="C-terminal effector domain of the bipartite response regulators"/>
    <property type="match status" value="1"/>
</dbReference>
<accession>A0ABX0G402</accession>
<proteinExistence type="predicted"/>
<evidence type="ECO:0000313" key="1">
    <source>
        <dbReference type="EMBL" id="NHB75702.1"/>
    </source>
</evidence>
<name>A0ABX0G402_9RHOB</name>
<organism evidence="1 2">
    <name type="scientific">Rhodobacter calidifons</name>
    <dbReference type="NCBI Taxonomy" id="2715277"/>
    <lineage>
        <taxon>Bacteria</taxon>
        <taxon>Pseudomonadati</taxon>
        <taxon>Pseudomonadota</taxon>
        <taxon>Alphaproteobacteria</taxon>
        <taxon>Rhodobacterales</taxon>
        <taxon>Rhodobacter group</taxon>
        <taxon>Rhodobacter</taxon>
    </lineage>
</organism>
<dbReference type="PANTHER" id="PTHR35807">
    <property type="entry name" value="TRANSCRIPTIONAL REGULATOR REDD-RELATED"/>
    <property type="match status" value="1"/>
</dbReference>
<comment type="caution">
    <text evidence="1">The sequence shown here is derived from an EMBL/GenBank/DDBJ whole genome shotgun (WGS) entry which is preliminary data.</text>
</comment>
<dbReference type="Gene3D" id="1.10.10.10">
    <property type="entry name" value="Winged helix-like DNA-binding domain superfamily/Winged helix DNA-binding domain"/>
    <property type="match status" value="1"/>
</dbReference>
<evidence type="ECO:0000313" key="2">
    <source>
        <dbReference type="Proteomes" id="UP001515660"/>
    </source>
</evidence>
<keyword evidence="2" id="KW-1185">Reference proteome</keyword>
<evidence type="ECO:0008006" key="3">
    <source>
        <dbReference type="Google" id="ProtNLM"/>
    </source>
</evidence>
<dbReference type="InterPro" id="IPR051677">
    <property type="entry name" value="AfsR-DnrI-RedD_regulator"/>
</dbReference>
<sequence length="273" mass="29579">MTSGAKAMFIRLIGLFQVQDADGRDHTPRGAKARALLALLCRTPGHCRPRRWLESRLWSDRGQEQASGSLRQALTELRKSLGPLAVHLHSDRDSVALTEVTTDIDRDPVAARMALAGGREFLEGNDVIDAAFCAWLTEERQRLARQLGGATLAEQVPGRSQPFTLRIGALPEGIGADMARDLAQAVARLAAEHLLRDGVAAFGSPAALLPDGLDLEIEGAWSQDRAHLKVRLVAQSDRKTIWSQRLIATRPSAEEGQGAASALIFETTDAPIM</sequence>
<dbReference type="InterPro" id="IPR036388">
    <property type="entry name" value="WH-like_DNA-bd_sf"/>
</dbReference>
<protein>
    <recommendedName>
        <fullName evidence="3">DNA-binding SARP family transcriptional activator</fullName>
    </recommendedName>
</protein>
<dbReference type="InterPro" id="IPR016032">
    <property type="entry name" value="Sig_transdc_resp-reg_C-effctor"/>
</dbReference>
<dbReference type="RefSeq" id="WP_166401741.1">
    <property type="nucleotide sequence ID" value="NZ_JAANHS010000002.1"/>
</dbReference>
<gene>
    <name evidence="1" type="ORF">G8O29_02965</name>
</gene>
<reference evidence="1 2" key="1">
    <citation type="journal article" date="2022" name="Microorganisms">
        <title>Genome Sequence and Characterization of a Xanthorhodopsin-Containing, Aerobic Anoxygenic Phototrophic Rhodobacter Species, Isolated from Mesophilic Conditions at Yellowstone National Park.</title>
        <authorList>
            <person name="Kyndt J.A."/>
            <person name="Robertson S."/>
            <person name="Shoffstall I.B."/>
            <person name="Ramaley R.F."/>
            <person name="Meyer T.E."/>
        </authorList>
    </citation>
    <scope>NUCLEOTIDE SEQUENCE [LARGE SCALE GENOMIC DNA]</scope>
    <source>
        <strain evidence="1 2">M37P</strain>
    </source>
</reference>
<dbReference type="Proteomes" id="UP001515660">
    <property type="component" value="Unassembled WGS sequence"/>
</dbReference>